<reference evidence="3 4" key="1">
    <citation type="journal article" date="2014" name="PLoS Genet.">
        <title>Analysis of the Phlebiopsis gigantea genome, transcriptome and secretome provides insight into its pioneer colonization strategies of wood.</title>
        <authorList>
            <person name="Hori C."/>
            <person name="Ishida T."/>
            <person name="Igarashi K."/>
            <person name="Samejima M."/>
            <person name="Suzuki H."/>
            <person name="Master E."/>
            <person name="Ferreira P."/>
            <person name="Ruiz-Duenas F.J."/>
            <person name="Held B."/>
            <person name="Canessa P."/>
            <person name="Larrondo L.F."/>
            <person name="Schmoll M."/>
            <person name="Druzhinina I.S."/>
            <person name="Kubicek C.P."/>
            <person name="Gaskell J.A."/>
            <person name="Kersten P."/>
            <person name="St John F."/>
            <person name="Glasner J."/>
            <person name="Sabat G."/>
            <person name="Splinter BonDurant S."/>
            <person name="Syed K."/>
            <person name="Yadav J."/>
            <person name="Mgbeahuruike A.C."/>
            <person name="Kovalchuk A."/>
            <person name="Asiegbu F.O."/>
            <person name="Lackner G."/>
            <person name="Hoffmeister D."/>
            <person name="Rencoret J."/>
            <person name="Gutierrez A."/>
            <person name="Sun H."/>
            <person name="Lindquist E."/>
            <person name="Barry K."/>
            <person name="Riley R."/>
            <person name="Grigoriev I.V."/>
            <person name="Henrissat B."/>
            <person name="Kues U."/>
            <person name="Berka R.M."/>
            <person name="Martinez A.T."/>
            <person name="Covert S.F."/>
            <person name="Blanchette R.A."/>
            <person name="Cullen D."/>
        </authorList>
    </citation>
    <scope>NUCLEOTIDE SEQUENCE [LARGE SCALE GENOMIC DNA]</scope>
    <source>
        <strain evidence="3 4">11061_1 CR5-6</strain>
    </source>
</reference>
<accession>A0A0C3PVG5</accession>
<protein>
    <recommendedName>
        <fullName evidence="2">WW domain-containing protein</fullName>
    </recommendedName>
</protein>
<feature type="domain" description="WW" evidence="2">
    <location>
        <begin position="160"/>
        <end position="195"/>
    </location>
</feature>
<feature type="compositionally biased region" description="Polar residues" evidence="1">
    <location>
        <begin position="85"/>
        <end position="108"/>
    </location>
</feature>
<feature type="compositionally biased region" description="Polar residues" evidence="1">
    <location>
        <begin position="57"/>
        <end position="73"/>
    </location>
</feature>
<name>A0A0C3PVG5_PHLG1</name>
<dbReference type="AlphaFoldDB" id="A0A0C3PVG5"/>
<sequence>MEDDAEVLDWGNEDDEAQVAVAYQQVGQDDAEDAVSLGGDEDDEIYPYKTPHEDLSKAQQTLPRSSQTPQQGNHGKRDLQRENSDTSQKPLSQVTDSSQLQRSHSLTQMIHGLPAKPIGAPTSPLPVPATTSTLASTMAARERRSNGPSKNVSSSRDRGTGLPPDWEERLPRNGGSNPYFYNVKTHQSTWTRPHFADLGSPSPDKGRDYDAVHSIVDRSPRRSVADHIARPPLTEVRRRASPGGSLTFDERHYRPGASSAVNMPSDLVDKHAIQTASPRSLQRPLSPRGPDRRRESRPITPPPSRRPRSVERPGRTQRAPSPPLTDRLPPRRDAIGVRRSPIQDRAWDRTRVSSGHDGLRGQDFGVEPTAHRGRRPLDDALPERMRNNQEPHASRPRSPPSHLRDPSPQRRYVEHESVGRDSRQKGQYDRHTTPPPQRPRGNDSYPPTDIVPQRRTREYDLEYESDMKRRRMDEDPYKRRSSVERASYSPLLDRQALQAEAGKKRPPLPPQSEHFRGISRVPPGADVPMPQHPSHPLPMHADNYAGGRGDVQYSDGPLATRGHYTPRVREADTRYAPSRPRYEEVRTDDTMDVDYPSQKSRSESTRGELPPSRPRGNDRPALGLQMDTLPKGPRAMSRAHGSLSHTPPSPSPVLPSVPIRMPEPVSSNGRLSRVPPPHPRQDPIPQTRASGPPSGPRVHGDYPEIERRPSRFQDAPSSRDVLSMRSNRRGGDPVPSEPKASGTNNIAIAAKRLTPPAPPIPSPVVERVPAARHVPESPRAPPLVPYVPEADSTYSVRPVQARSRRESVSGHGNSAASLPSPHFNMPPPNALRAPAREEVPSSSAPRPERQVCPTYVDVRLPPEH</sequence>
<dbReference type="HOGENOM" id="CLU_331527_0_0_1"/>
<organism evidence="3 4">
    <name type="scientific">Phlebiopsis gigantea (strain 11061_1 CR5-6)</name>
    <name type="common">White-rot fungus</name>
    <name type="synonym">Peniophora gigantea</name>
    <dbReference type="NCBI Taxonomy" id="745531"/>
    <lineage>
        <taxon>Eukaryota</taxon>
        <taxon>Fungi</taxon>
        <taxon>Dikarya</taxon>
        <taxon>Basidiomycota</taxon>
        <taxon>Agaricomycotina</taxon>
        <taxon>Agaricomycetes</taxon>
        <taxon>Polyporales</taxon>
        <taxon>Phanerochaetaceae</taxon>
        <taxon>Phlebiopsis</taxon>
    </lineage>
</organism>
<dbReference type="InterPro" id="IPR001202">
    <property type="entry name" value="WW_dom"/>
</dbReference>
<feature type="compositionally biased region" description="Basic and acidic residues" evidence="1">
    <location>
        <begin position="580"/>
        <end position="589"/>
    </location>
</feature>
<keyword evidence="4" id="KW-1185">Reference proteome</keyword>
<feature type="compositionally biased region" description="Basic and acidic residues" evidence="1">
    <location>
        <begin position="455"/>
        <end position="483"/>
    </location>
</feature>
<dbReference type="STRING" id="745531.A0A0C3PVG5"/>
<dbReference type="OrthoDB" id="548295at2759"/>
<evidence type="ECO:0000259" key="2">
    <source>
        <dbReference type="PROSITE" id="PS50020"/>
    </source>
</evidence>
<feature type="compositionally biased region" description="Basic and acidic residues" evidence="1">
    <location>
        <begin position="75"/>
        <end position="84"/>
    </location>
</feature>
<gene>
    <name evidence="3" type="ORF">PHLGIDRAFT_417590</name>
</gene>
<dbReference type="SUPFAM" id="SSF51045">
    <property type="entry name" value="WW domain"/>
    <property type="match status" value="1"/>
</dbReference>
<feature type="compositionally biased region" description="Basic and acidic residues" evidence="1">
    <location>
        <begin position="375"/>
        <end position="393"/>
    </location>
</feature>
<evidence type="ECO:0000313" key="3">
    <source>
        <dbReference type="EMBL" id="KIP11853.1"/>
    </source>
</evidence>
<feature type="region of interest" description="Disordered" evidence="1">
    <location>
        <begin position="25"/>
        <end position="182"/>
    </location>
</feature>
<dbReference type="SMART" id="SM00456">
    <property type="entry name" value="WW"/>
    <property type="match status" value="1"/>
</dbReference>
<feature type="region of interest" description="Disordered" evidence="1">
    <location>
        <begin position="218"/>
        <end position="864"/>
    </location>
</feature>
<dbReference type="Proteomes" id="UP000053257">
    <property type="component" value="Unassembled WGS sequence"/>
</dbReference>
<feature type="compositionally biased region" description="Low complexity" evidence="1">
    <location>
        <begin position="129"/>
        <end position="139"/>
    </location>
</feature>
<feature type="compositionally biased region" description="Basic and acidic residues" evidence="1">
    <location>
        <begin position="402"/>
        <end position="432"/>
    </location>
</feature>
<dbReference type="EMBL" id="KN840443">
    <property type="protein sequence ID" value="KIP11853.1"/>
    <property type="molecule type" value="Genomic_DNA"/>
</dbReference>
<feature type="compositionally biased region" description="Basic and acidic residues" evidence="1">
    <location>
        <begin position="328"/>
        <end position="351"/>
    </location>
</feature>
<dbReference type="CDD" id="cd00201">
    <property type="entry name" value="WW"/>
    <property type="match status" value="1"/>
</dbReference>
<dbReference type="InterPro" id="IPR036020">
    <property type="entry name" value="WW_dom_sf"/>
</dbReference>
<feature type="compositionally biased region" description="Basic and acidic residues" evidence="1">
    <location>
        <begin position="218"/>
        <end position="229"/>
    </location>
</feature>
<evidence type="ECO:0000256" key="1">
    <source>
        <dbReference type="SAM" id="MobiDB-lite"/>
    </source>
</evidence>
<proteinExistence type="predicted"/>
<evidence type="ECO:0000313" key="4">
    <source>
        <dbReference type="Proteomes" id="UP000053257"/>
    </source>
</evidence>
<dbReference type="Gene3D" id="2.20.70.10">
    <property type="match status" value="1"/>
</dbReference>
<feature type="compositionally biased region" description="Acidic residues" evidence="1">
    <location>
        <begin position="29"/>
        <end position="45"/>
    </location>
</feature>
<dbReference type="PROSITE" id="PS50020">
    <property type="entry name" value="WW_DOMAIN_2"/>
    <property type="match status" value="1"/>
</dbReference>
<feature type="compositionally biased region" description="Basic and acidic residues" evidence="1">
    <location>
        <begin position="698"/>
        <end position="711"/>
    </location>
</feature>